<dbReference type="PANTHER" id="PTHR45749">
    <property type="match status" value="1"/>
</dbReference>
<organism evidence="1">
    <name type="scientific">Dendroctonus ponderosae</name>
    <name type="common">Mountain pine beetle</name>
    <dbReference type="NCBI Taxonomy" id="77166"/>
    <lineage>
        <taxon>Eukaryota</taxon>
        <taxon>Metazoa</taxon>
        <taxon>Ecdysozoa</taxon>
        <taxon>Arthropoda</taxon>
        <taxon>Hexapoda</taxon>
        <taxon>Insecta</taxon>
        <taxon>Pterygota</taxon>
        <taxon>Neoptera</taxon>
        <taxon>Endopterygota</taxon>
        <taxon>Coleoptera</taxon>
        <taxon>Polyphaga</taxon>
        <taxon>Cucujiformia</taxon>
        <taxon>Curculionidae</taxon>
        <taxon>Scolytinae</taxon>
        <taxon>Dendroctonus</taxon>
    </lineage>
</organism>
<reference evidence="1" key="1">
    <citation type="journal article" date="2013" name="Genome Biol.">
        <title>Draft genome of the mountain pine beetle, Dendroctonus ponderosae Hopkins, a major forest pest.</title>
        <authorList>
            <person name="Keeling C.I."/>
            <person name="Yuen M.M."/>
            <person name="Liao N.Y."/>
            <person name="Docking T.R."/>
            <person name="Chan S.K."/>
            <person name="Taylor G.A."/>
            <person name="Palmquist D.L."/>
            <person name="Jackman S.D."/>
            <person name="Nguyen A."/>
            <person name="Li M."/>
            <person name="Henderson H."/>
            <person name="Janes J.K."/>
            <person name="Zhao Y."/>
            <person name="Pandoh P."/>
            <person name="Moore R."/>
            <person name="Sperling F.A."/>
            <person name="Huber D.P."/>
            <person name="Birol I."/>
            <person name="Jones S.J."/>
            <person name="Bohlmann J."/>
        </authorList>
    </citation>
    <scope>NUCLEOTIDE SEQUENCE</scope>
</reference>
<sequence>MRCMTIKNQQCFSRLHIYVEDIPPNQFKKSTFCNQDCESSTEDNRSGPSPAMRVDESDPDFILLPSYCNKQAEDGQTFLAEQNLAFRGCNNNLFQKNNVCVRYVKLKNTGASVEERFLTFCPVNDATGEGRKLQLENYGLDIHNLRGQGYDNGSNMK</sequence>
<dbReference type="AlphaFoldDB" id="N6URF8"/>
<feature type="non-terminal residue" evidence="1">
    <location>
        <position position="157"/>
    </location>
</feature>
<dbReference type="EMBL" id="KB735433">
    <property type="protein sequence ID" value="ENN83371.1"/>
    <property type="molecule type" value="Genomic_DNA"/>
</dbReference>
<protein>
    <submittedName>
        <fullName evidence="1">Uncharacterized protein</fullName>
    </submittedName>
</protein>
<evidence type="ECO:0000313" key="1">
    <source>
        <dbReference type="EMBL" id="ENN83371.1"/>
    </source>
</evidence>
<proteinExistence type="predicted"/>
<dbReference type="PANTHER" id="PTHR45749:SF21">
    <property type="entry name" value="DUF4371 DOMAIN-CONTAINING PROTEIN"/>
    <property type="match status" value="1"/>
</dbReference>
<feature type="non-terminal residue" evidence="1">
    <location>
        <position position="1"/>
    </location>
</feature>
<dbReference type="HOGENOM" id="CLU_1682279_0_0_1"/>
<accession>N6URF8</accession>
<gene>
    <name evidence="1" type="ORF">YQE_00270</name>
</gene>
<name>N6URF8_DENPD</name>